<keyword evidence="1" id="KW-0378">Hydrolase</keyword>
<dbReference type="Gene3D" id="3.40.50.1820">
    <property type="entry name" value="alpha/beta hydrolase"/>
    <property type="match status" value="1"/>
</dbReference>
<dbReference type="Pfam" id="PF01764">
    <property type="entry name" value="Lipase_3"/>
    <property type="match status" value="1"/>
</dbReference>
<evidence type="ECO:0000313" key="4">
    <source>
        <dbReference type="Proteomes" id="UP001634007"/>
    </source>
</evidence>
<reference evidence="3 4" key="1">
    <citation type="submission" date="2024-11" db="EMBL/GenBank/DDBJ databases">
        <title>Chromosome-level genome assembly of Eucalyptus globulus Labill. provides insights into its genome evolution.</title>
        <authorList>
            <person name="Li X."/>
        </authorList>
    </citation>
    <scope>NUCLEOTIDE SEQUENCE [LARGE SCALE GENOMIC DNA]</scope>
    <source>
        <strain evidence="3">CL2024</strain>
        <tissue evidence="3">Fresh tender leaves</tissue>
    </source>
</reference>
<dbReference type="AlphaFoldDB" id="A0ABD3JI59"/>
<accession>A0ABD3JI59</accession>
<evidence type="ECO:0000313" key="3">
    <source>
        <dbReference type="EMBL" id="KAL3726009.1"/>
    </source>
</evidence>
<gene>
    <name evidence="3" type="ORF">ACJRO7_030967</name>
</gene>
<feature type="domain" description="Fungal lipase-type" evidence="2">
    <location>
        <begin position="282"/>
        <end position="441"/>
    </location>
</feature>
<evidence type="ECO:0000259" key="2">
    <source>
        <dbReference type="Pfam" id="PF01764"/>
    </source>
</evidence>
<dbReference type="PANTHER" id="PTHR46086">
    <property type="entry name" value="ALPHA/BETA-HYDROLASES SUPERFAMILY PROTEIN"/>
    <property type="match status" value="1"/>
</dbReference>
<evidence type="ECO:0000256" key="1">
    <source>
        <dbReference type="ARBA" id="ARBA00022801"/>
    </source>
</evidence>
<proteinExistence type="predicted"/>
<dbReference type="InterPro" id="IPR002921">
    <property type="entry name" value="Fungal_lipase-type"/>
</dbReference>
<dbReference type="PANTHER" id="PTHR46086:SF17">
    <property type="entry name" value="ALPHA_BETA-HYDROLASES SUPERFAMILY PROTEIN"/>
    <property type="match status" value="1"/>
</dbReference>
<dbReference type="SUPFAM" id="SSF53474">
    <property type="entry name" value="alpha/beta-Hydrolases"/>
    <property type="match status" value="1"/>
</dbReference>
<dbReference type="EMBL" id="JBJKBG010000008">
    <property type="protein sequence ID" value="KAL3726009.1"/>
    <property type="molecule type" value="Genomic_DNA"/>
</dbReference>
<sequence>MPKTYVFLSLSNAKYTETNLQIDIQTPNQKLRLCLFNDKETSINKPLKPSLRSSTSRIQSSEYTDPLKLRKNPSNHLSLLCLKAMACDKSFCSNYLLLSPEKAGVIDLLRILIYSNVHKREFLDCSEEGEESFERRWIMFVSILGQKLLLLVAKPLSLIGSVIKFLLNLLSSNRNFGRLLVNCFRGKVVMPDRESGSYTSIVGYLDKRVELDNRIRPGDSEYHAALSMMASKVSYENKAYLQTTITHHWQMDFLGSYNFWNDYQRKVTTHAFMLRDRDTIMVAFRGTEPFNAADWCLDFDLSRYELPGAGNIHGGFMKALGLQKTLGWPKELDPLLKTPAPFAYYAIRDKLRSLLGENDKVKYVLTGHSLGGALAILFPAILAIHGETWLMERLEGVYTFGQPRVGDDKFGEFMERVLKEYRIAYFRFVYANDIVPRLPFDDSASMFTHFGRCCYFNSKYQGKVIPEEPNKNYFSPLPMIPMMINAWYELMRSFVITWEKGPSYKEGLLLRIVRVIGLLIPGIPAHTPQDYVNSTRLGGSQLFLHQQ</sequence>
<comment type="caution">
    <text evidence="3">The sequence shown here is derived from an EMBL/GenBank/DDBJ whole genome shotgun (WGS) entry which is preliminary data.</text>
</comment>
<name>A0ABD3JI59_EUCGL</name>
<keyword evidence="4" id="KW-1185">Reference proteome</keyword>
<dbReference type="GO" id="GO:0016787">
    <property type="term" value="F:hydrolase activity"/>
    <property type="evidence" value="ECO:0007669"/>
    <property type="project" value="UniProtKB-KW"/>
</dbReference>
<protein>
    <recommendedName>
        <fullName evidence="2">Fungal lipase-type domain-containing protein</fullName>
    </recommendedName>
</protein>
<dbReference type="CDD" id="cd00519">
    <property type="entry name" value="Lipase_3"/>
    <property type="match status" value="1"/>
</dbReference>
<dbReference type="InterPro" id="IPR029058">
    <property type="entry name" value="AB_hydrolase_fold"/>
</dbReference>
<organism evidence="3 4">
    <name type="scientific">Eucalyptus globulus</name>
    <name type="common">Tasmanian blue gum</name>
    <dbReference type="NCBI Taxonomy" id="34317"/>
    <lineage>
        <taxon>Eukaryota</taxon>
        <taxon>Viridiplantae</taxon>
        <taxon>Streptophyta</taxon>
        <taxon>Embryophyta</taxon>
        <taxon>Tracheophyta</taxon>
        <taxon>Spermatophyta</taxon>
        <taxon>Magnoliopsida</taxon>
        <taxon>eudicotyledons</taxon>
        <taxon>Gunneridae</taxon>
        <taxon>Pentapetalae</taxon>
        <taxon>rosids</taxon>
        <taxon>malvids</taxon>
        <taxon>Myrtales</taxon>
        <taxon>Myrtaceae</taxon>
        <taxon>Myrtoideae</taxon>
        <taxon>Eucalypteae</taxon>
        <taxon>Eucalyptus</taxon>
    </lineage>
</organism>
<dbReference type="InterPro" id="IPR044819">
    <property type="entry name" value="OBL-like"/>
</dbReference>
<dbReference type="Proteomes" id="UP001634007">
    <property type="component" value="Unassembled WGS sequence"/>
</dbReference>